<comment type="caution">
    <text evidence="7">The sequence shown here is derived from an EMBL/GenBank/DDBJ whole genome shotgun (WGS) entry which is preliminary data.</text>
</comment>
<evidence type="ECO:0000256" key="5">
    <source>
        <dbReference type="SAM" id="Phobius"/>
    </source>
</evidence>
<accession>A0A4R2KGR2</accession>
<dbReference type="GO" id="GO:0055085">
    <property type="term" value="P:transmembrane transport"/>
    <property type="evidence" value="ECO:0007669"/>
    <property type="project" value="InterPro"/>
</dbReference>
<feature type="non-terminal residue" evidence="7">
    <location>
        <position position="1"/>
    </location>
</feature>
<evidence type="ECO:0000313" key="8">
    <source>
        <dbReference type="Proteomes" id="UP000294980"/>
    </source>
</evidence>
<feature type="transmembrane region" description="Helical" evidence="5">
    <location>
        <begin position="31"/>
        <end position="55"/>
    </location>
</feature>
<evidence type="ECO:0000313" key="7">
    <source>
        <dbReference type="EMBL" id="TCO69656.1"/>
    </source>
</evidence>
<dbReference type="InterPro" id="IPR044880">
    <property type="entry name" value="NCX_ion-bd_dom_sf"/>
</dbReference>
<evidence type="ECO:0000256" key="3">
    <source>
        <dbReference type="ARBA" id="ARBA00022989"/>
    </source>
</evidence>
<keyword evidence="3 5" id="KW-1133">Transmembrane helix</keyword>
<keyword evidence="8" id="KW-1185">Reference proteome</keyword>
<feature type="transmembrane region" description="Helical" evidence="5">
    <location>
        <begin position="61"/>
        <end position="80"/>
    </location>
</feature>
<evidence type="ECO:0000256" key="1">
    <source>
        <dbReference type="ARBA" id="ARBA00004141"/>
    </source>
</evidence>
<proteinExistence type="predicted"/>
<comment type="subcellular location">
    <subcellularLocation>
        <location evidence="1">Membrane</location>
        <topology evidence="1">Multi-pass membrane protein</topology>
    </subcellularLocation>
</comment>
<dbReference type="GO" id="GO:0016020">
    <property type="term" value="C:membrane"/>
    <property type="evidence" value="ECO:0007669"/>
    <property type="project" value="UniProtKB-SubCell"/>
</dbReference>
<dbReference type="Pfam" id="PF01699">
    <property type="entry name" value="Na_Ca_ex"/>
    <property type="match status" value="1"/>
</dbReference>
<evidence type="ECO:0000259" key="6">
    <source>
        <dbReference type="Pfam" id="PF01699"/>
    </source>
</evidence>
<reference evidence="7 8" key="1">
    <citation type="submission" date="2019-03" db="EMBL/GenBank/DDBJ databases">
        <title>Genomic Encyclopedia of Type Strains, Phase IV (KMG-IV): sequencing the most valuable type-strain genomes for metagenomic binning, comparative biology and taxonomic classification.</title>
        <authorList>
            <person name="Goeker M."/>
        </authorList>
    </citation>
    <scope>NUCLEOTIDE SEQUENCE [LARGE SCALE GENOMIC DNA]</scope>
    <source>
        <strain evidence="7 8">DSM 23344</strain>
    </source>
</reference>
<gene>
    <name evidence="7" type="ORF">EV688_1311</name>
</gene>
<dbReference type="InterPro" id="IPR004837">
    <property type="entry name" value="NaCa_Exmemb"/>
</dbReference>
<dbReference type="Proteomes" id="UP000294980">
    <property type="component" value="Unassembled WGS sequence"/>
</dbReference>
<sequence>GSCHACSPVVDQENGTAGLADRIERLRMNGYNVLGSNTFDLLVCIPIGVLIAGAAVVNFSIAAPMLAILTLATVALFLMMRTHMILSRIESICLLGLYVAFVVWITLETFAVVDIVPSLPPNMVA</sequence>
<dbReference type="EMBL" id="SLWX01000031">
    <property type="protein sequence ID" value="TCO69656.1"/>
    <property type="molecule type" value="Genomic_DNA"/>
</dbReference>
<evidence type="ECO:0000256" key="4">
    <source>
        <dbReference type="ARBA" id="ARBA00023136"/>
    </source>
</evidence>
<keyword evidence="4 5" id="KW-0472">Membrane</keyword>
<keyword evidence="2 5" id="KW-0812">Transmembrane</keyword>
<dbReference type="RefSeq" id="WP_207895412.1">
    <property type="nucleotide sequence ID" value="NZ_SLWX01000031.1"/>
</dbReference>
<feature type="transmembrane region" description="Helical" evidence="5">
    <location>
        <begin position="92"/>
        <end position="113"/>
    </location>
</feature>
<protein>
    <submittedName>
        <fullName evidence="7">Sodium/calcium exchanger protein</fullName>
    </submittedName>
</protein>
<evidence type="ECO:0000256" key="2">
    <source>
        <dbReference type="ARBA" id="ARBA00022692"/>
    </source>
</evidence>
<name>A0A4R2KGR2_9GAMM</name>
<dbReference type="AlphaFoldDB" id="A0A4R2KGR2"/>
<dbReference type="Gene3D" id="1.20.1420.30">
    <property type="entry name" value="NCX, central ion-binding region"/>
    <property type="match status" value="1"/>
</dbReference>
<feature type="domain" description="Sodium/calcium exchanger membrane region" evidence="6">
    <location>
        <begin position="32"/>
        <end position="106"/>
    </location>
</feature>
<organism evidence="7 8">
    <name type="scientific">Chromatocurvus halotolerans</name>
    <dbReference type="NCBI Taxonomy" id="1132028"/>
    <lineage>
        <taxon>Bacteria</taxon>
        <taxon>Pseudomonadati</taxon>
        <taxon>Pseudomonadota</taxon>
        <taxon>Gammaproteobacteria</taxon>
        <taxon>Cellvibrionales</taxon>
        <taxon>Halieaceae</taxon>
        <taxon>Chromatocurvus</taxon>
    </lineage>
</organism>